<evidence type="ECO:0000256" key="1">
    <source>
        <dbReference type="SAM" id="MobiDB-lite"/>
    </source>
</evidence>
<name>A0A314Z0J7_PRUYE</name>
<reference evidence="3 4" key="1">
    <citation type="submission" date="2018-02" db="EMBL/GenBank/DDBJ databases">
        <title>Draft genome of wild Prunus yedoensis var. nudiflora.</title>
        <authorList>
            <person name="Baek S."/>
            <person name="Kim J.-H."/>
            <person name="Choi K."/>
            <person name="Kim G.-B."/>
            <person name="Cho A."/>
            <person name="Jang H."/>
            <person name="Shin C.-H."/>
            <person name="Yu H.-J."/>
            <person name="Mun J.-H."/>
        </authorList>
    </citation>
    <scope>NUCLEOTIDE SEQUENCE [LARGE SCALE GENOMIC DNA]</scope>
    <source>
        <strain evidence="4">cv. Jeju island</strain>
        <tissue evidence="3">Leaf</tissue>
    </source>
</reference>
<dbReference type="PANTHER" id="PTHR46033:SF1">
    <property type="entry name" value="PROTEIN MAIN-LIKE 2"/>
    <property type="match status" value="1"/>
</dbReference>
<evidence type="ECO:0000313" key="3">
    <source>
        <dbReference type="EMBL" id="PQQ11084.1"/>
    </source>
</evidence>
<dbReference type="Pfam" id="PF10536">
    <property type="entry name" value="PMD"/>
    <property type="match status" value="1"/>
</dbReference>
<dbReference type="Proteomes" id="UP000250321">
    <property type="component" value="Unassembled WGS sequence"/>
</dbReference>
<organism evidence="3 4">
    <name type="scientific">Prunus yedoensis var. nudiflora</name>
    <dbReference type="NCBI Taxonomy" id="2094558"/>
    <lineage>
        <taxon>Eukaryota</taxon>
        <taxon>Viridiplantae</taxon>
        <taxon>Streptophyta</taxon>
        <taxon>Embryophyta</taxon>
        <taxon>Tracheophyta</taxon>
        <taxon>Spermatophyta</taxon>
        <taxon>Magnoliopsida</taxon>
        <taxon>eudicotyledons</taxon>
        <taxon>Gunneridae</taxon>
        <taxon>Pentapetalae</taxon>
        <taxon>rosids</taxon>
        <taxon>fabids</taxon>
        <taxon>Rosales</taxon>
        <taxon>Rosaceae</taxon>
        <taxon>Amygdaloideae</taxon>
        <taxon>Amygdaleae</taxon>
        <taxon>Prunus</taxon>
    </lineage>
</organism>
<dbReference type="PANTHER" id="PTHR46033">
    <property type="entry name" value="PROTEIN MAIN-LIKE 2"/>
    <property type="match status" value="1"/>
</dbReference>
<dbReference type="InterPro" id="IPR044824">
    <property type="entry name" value="MAIN-like"/>
</dbReference>
<dbReference type="InterPro" id="IPR019557">
    <property type="entry name" value="AminoTfrase-like_pln_mobile"/>
</dbReference>
<dbReference type="GO" id="GO:0010073">
    <property type="term" value="P:meristem maintenance"/>
    <property type="evidence" value="ECO:0007669"/>
    <property type="project" value="InterPro"/>
</dbReference>
<keyword evidence="4" id="KW-1185">Reference proteome</keyword>
<sequence length="832" mass="94214">MAALAWNTCTWLKPFITNRVWPQVLSCWLRSTIASTSLAMCGPVWMAQIWLEWYFPELGTEGLVYLEDDFPATTLALASKRSVSTRECFTFFRECKQRSSEIWLRYLGCDLPWFVDKGLHQAPKQWRELTNFKSRLHADISLSCLTSRDLLFGGVLTDKKCTHGVEAYNPQFVSRQFGLAIKAIRSWRGRASRVRVPPYTPSSLYTSNFLQFWENRLFSWLLEPAKLLYASAFQSCPFAREMMGEEEKSMRRRLLHLQGTAIIETVQSESSFPADTVRVDVPPLGDVASDEREEEPSALNPPPCSSGPGPLGVDKGNAPLVEEEEDEEDGGDLPLQRKRRAPSSPSLRDSANPKGGVGDKRARMDSSSSDEEELELDSMSVPQRPGKEKASEPIPAGGRSQKIHFLVRTIKLEEGVDLPLNEPQPASYTAVIKLSKTLQHIYVIKEILPYVRDPEEILEDHCDRKEGFAEAVEAAEDVLDKLEALEGEEVVLRGEISADLRLKAELEAKMADIRARTAASEPTVQDLTSRTFRARLASKKLTSAWYLDWKSDQLWNYEVHLVRAPVPACHKVGLDWSNWNKMLPRFFQKIDVSSVELHWADWVKRMEPRYRACWLDNGIYHAITCSTIQLQADSPLLGSALVFWNSASNTFDFGIGPMSISILDLAVIFGFHPHGRSADWLGDFQDDPSQSKDRKKNLEVLTSLIGSNRAYGAFMGAFMDQEVDYPHGEHVMYLLYRLNRFIFPNASNCITVEWLHLGEGLASYRDIATGPLILASIYRAPREATVEPINLNVKGPLWMVQDNRRVLRLLFVPKDQARFPMDDESQKGFVLV</sequence>
<accession>A0A314Z0J7</accession>
<dbReference type="AlphaFoldDB" id="A0A314Z0J7"/>
<protein>
    <recommendedName>
        <fullName evidence="2">Aminotransferase-like plant mobile domain-containing protein</fullName>
    </recommendedName>
</protein>
<feature type="region of interest" description="Disordered" evidence="1">
    <location>
        <begin position="274"/>
        <end position="398"/>
    </location>
</feature>
<evidence type="ECO:0000259" key="2">
    <source>
        <dbReference type="Pfam" id="PF10536"/>
    </source>
</evidence>
<feature type="domain" description="Aminotransferase-like plant mobile" evidence="2">
    <location>
        <begin position="618"/>
        <end position="801"/>
    </location>
</feature>
<comment type="caution">
    <text evidence="3">The sequence shown here is derived from an EMBL/GenBank/DDBJ whole genome shotgun (WGS) entry which is preliminary data.</text>
</comment>
<feature type="compositionally biased region" description="Acidic residues" evidence="1">
    <location>
        <begin position="321"/>
        <end position="331"/>
    </location>
</feature>
<gene>
    <name evidence="3" type="ORF">Pyn_36671</name>
</gene>
<dbReference type="EMBL" id="PJQY01000420">
    <property type="protein sequence ID" value="PQQ11084.1"/>
    <property type="molecule type" value="Genomic_DNA"/>
</dbReference>
<proteinExistence type="predicted"/>
<dbReference type="OrthoDB" id="1166685at2759"/>
<evidence type="ECO:0000313" key="4">
    <source>
        <dbReference type="Proteomes" id="UP000250321"/>
    </source>
</evidence>